<dbReference type="InterPro" id="IPR002125">
    <property type="entry name" value="CMP_dCMP_dom"/>
</dbReference>
<comment type="caution">
    <text evidence="2">The sequence shown here is derived from an EMBL/GenBank/DDBJ whole genome shotgun (WGS) entry which is preliminary data.</text>
</comment>
<evidence type="ECO:0000313" key="3">
    <source>
        <dbReference type="Proteomes" id="UP000190827"/>
    </source>
</evidence>
<name>A0ABY1LP87_9MICO</name>
<dbReference type="Gene3D" id="3.40.140.10">
    <property type="entry name" value="Cytidine Deaminase, domain 2"/>
    <property type="match status" value="1"/>
</dbReference>
<feature type="domain" description="CMP/dCMP-type deaminase" evidence="1">
    <location>
        <begin position="4"/>
        <end position="99"/>
    </location>
</feature>
<dbReference type="RefSeq" id="WP_079706558.1">
    <property type="nucleotide sequence ID" value="NZ_FUZO01000002.1"/>
</dbReference>
<dbReference type="CDD" id="cd01283">
    <property type="entry name" value="cytidine_deaminase"/>
    <property type="match status" value="1"/>
</dbReference>
<dbReference type="EMBL" id="FUZO01000002">
    <property type="protein sequence ID" value="SKC68347.1"/>
    <property type="molecule type" value="Genomic_DNA"/>
</dbReference>
<evidence type="ECO:0000259" key="1">
    <source>
        <dbReference type="Pfam" id="PF00383"/>
    </source>
</evidence>
<protein>
    <submittedName>
        <fullName evidence="2">Cytidine deaminase</fullName>
    </submittedName>
</protein>
<gene>
    <name evidence="2" type="ORF">SAMN06295973_2813</name>
</gene>
<dbReference type="Pfam" id="PF00383">
    <property type="entry name" value="dCMP_cyt_deam_1"/>
    <property type="match status" value="1"/>
</dbReference>
<evidence type="ECO:0000313" key="2">
    <source>
        <dbReference type="EMBL" id="SKC68347.1"/>
    </source>
</evidence>
<dbReference type="Proteomes" id="UP000190827">
    <property type="component" value="Unassembled WGS sequence"/>
</dbReference>
<accession>A0ABY1LP87</accession>
<dbReference type="NCBIfam" id="NF006155">
    <property type="entry name" value="PRK08298.1"/>
    <property type="match status" value="1"/>
</dbReference>
<organism evidence="2 3">
    <name type="scientific">Plantibacter cousiniae</name>
    <name type="common">nom. nud.</name>
    <dbReference type="NCBI Taxonomy" id="199709"/>
    <lineage>
        <taxon>Bacteria</taxon>
        <taxon>Bacillati</taxon>
        <taxon>Actinomycetota</taxon>
        <taxon>Actinomycetes</taxon>
        <taxon>Micrococcales</taxon>
        <taxon>Microbacteriaceae</taxon>
        <taxon>Plantibacter</taxon>
    </lineage>
</organism>
<proteinExistence type="predicted"/>
<reference evidence="2 3" key="1">
    <citation type="submission" date="2017-02" db="EMBL/GenBank/DDBJ databases">
        <authorList>
            <person name="Varghese N."/>
            <person name="Submissions S."/>
        </authorList>
    </citation>
    <scope>NUCLEOTIDE SEQUENCE [LARGE SCALE GENOMIC DNA]</scope>
    <source>
        <strain evidence="2 3">VKM Ac-1787</strain>
    </source>
</reference>
<dbReference type="SUPFAM" id="SSF53927">
    <property type="entry name" value="Cytidine deaminase-like"/>
    <property type="match status" value="1"/>
</dbReference>
<dbReference type="InterPro" id="IPR016193">
    <property type="entry name" value="Cytidine_deaminase-like"/>
</dbReference>
<keyword evidence="3" id="KW-1185">Reference proteome</keyword>
<sequence>MTQADQHLFDRAVEQMEQRWPDAPEAVAAAAYLDDGSVLTGVSLDNFNAAMNLCAETGPICEAYSRGRRIVASICVSREAGRDGFTVLSPCGACQERLAIWGPAVEVGVYDPSSPSYWSSRPLLEVNPYYWAAAFAEGDVWPSTAQHAS</sequence>